<evidence type="ECO:0000259" key="2">
    <source>
        <dbReference type="Pfam" id="PF15246"/>
    </source>
</evidence>
<dbReference type="InterPro" id="IPR026163">
    <property type="entry name" value="Nckap5l"/>
</dbReference>
<reference evidence="4" key="3">
    <citation type="journal article" date="2014" name="Nature">
        <title>Elephant shark genome provides unique insights into gnathostome evolution.</title>
        <authorList>
            <consortium name="International Elephant Shark Genome Sequencing Consortium"/>
            <person name="Venkatesh B."/>
            <person name="Lee A.P."/>
            <person name="Ravi V."/>
            <person name="Maurya A.K."/>
            <person name="Lian M.M."/>
            <person name="Swann J.B."/>
            <person name="Ohta Y."/>
            <person name="Flajnik M.F."/>
            <person name="Sutoh Y."/>
            <person name="Kasahara M."/>
            <person name="Hoon S."/>
            <person name="Gangu V."/>
            <person name="Roy S.W."/>
            <person name="Irimia M."/>
            <person name="Korzh V."/>
            <person name="Kondrychyn I."/>
            <person name="Lim Z.W."/>
            <person name="Tay B.H."/>
            <person name="Tohari S."/>
            <person name="Kong K.W."/>
            <person name="Ho S."/>
            <person name="Lorente-Galdos B."/>
            <person name="Quilez J."/>
            <person name="Marques-Bonet T."/>
            <person name="Raney B.J."/>
            <person name="Ingham P.W."/>
            <person name="Tay A."/>
            <person name="Hillier L.W."/>
            <person name="Minx P."/>
            <person name="Boehm T."/>
            <person name="Wilson R.K."/>
            <person name="Brenner S."/>
            <person name="Warren W.C."/>
        </authorList>
    </citation>
    <scope>NUCLEOTIDE SEQUENCE [LARGE SCALE GENOMIC DNA]</scope>
</reference>
<feature type="compositionally biased region" description="Polar residues" evidence="1">
    <location>
        <begin position="1475"/>
        <end position="1488"/>
    </location>
</feature>
<feature type="compositionally biased region" description="Polar residues" evidence="1">
    <location>
        <begin position="1162"/>
        <end position="1185"/>
    </location>
</feature>
<evidence type="ECO:0000313" key="3">
    <source>
        <dbReference type="Ensembl" id="ENSCMIP00000017261.1"/>
    </source>
</evidence>
<reference evidence="4" key="2">
    <citation type="journal article" date="2007" name="PLoS Biol.">
        <title>Survey sequencing and comparative analysis of the elephant shark (Callorhinchus milii) genome.</title>
        <authorList>
            <person name="Venkatesh B."/>
            <person name="Kirkness E.F."/>
            <person name="Loh Y.H."/>
            <person name="Halpern A.L."/>
            <person name="Lee A.P."/>
            <person name="Johnson J."/>
            <person name="Dandona N."/>
            <person name="Viswanathan L.D."/>
            <person name="Tay A."/>
            <person name="Venter J.C."/>
            <person name="Strausberg R.L."/>
            <person name="Brenner S."/>
        </authorList>
    </citation>
    <scope>NUCLEOTIDE SEQUENCE [LARGE SCALE GENOMIC DNA]</scope>
</reference>
<dbReference type="Pfam" id="PF15246">
    <property type="entry name" value="NCKAP5"/>
    <property type="match status" value="2"/>
</dbReference>
<proteinExistence type="predicted"/>
<feature type="compositionally biased region" description="Low complexity" evidence="1">
    <location>
        <begin position="258"/>
        <end position="271"/>
    </location>
</feature>
<name>A0A4W3HMG1_CALMI</name>
<dbReference type="PANTHER" id="PTHR21740">
    <property type="entry name" value="NCK-ASSOCIATED PROTEIN 5"/>
    <property type="match status" value="1"/>
</dbReference>
<reference evidence="4" key="1">
    <citation type="journal article" date="2006" name="Science">
        <title>Ancient noncoding elements conserved in the human genome.</title>
        <authorList>
            <person name="Venkatesh B."/>
            <person name="Kirkness E.F."/>
            <person name="Loh Y.H."/>
            <person name="Halpern A.L."/>
            <person name="Lee A.P."/>
            <person name="Johnson J."/>
            <person name="Dandona N."/>
            <person name="Viswanathan L.D."/>
            <person name="Tay A."/>
            <person name="Venter J.C."/>
            <person name="Strausberg R.L."/>
            <person name="Brenner S."/>
        </authorList>
    </citation>
    <scope>NUCLEOTIDE SEQUENCE [LARGE SCALE GENOMIC DNA]</scope>
</reference>
<feature type="compositionally biased region" description="Polar residues" evidence="1">
    <location>
        <begin position="691"/>
        <end position="710"/>
    </location>
</feature>
<dbReference type="GO" id="GO:0001578">
    <property type="term" value="P:microtubule bundle formation"/>
    <property type="evidence" value="ECO:0007669"/>
    <property type="project" value="TreeGrafter"/>
</dbReference>
<feature type="region of interest" description="Disordered" evidence="1">
    <location>
        <begin position="1472"/>
        <end position="1570"/>
    </location>
</feature>
<feature type="region of interest" description="Disordered" evidence="1">
    <location>
        <begin position="258"/>
        <end position="277"/>
    </location>
</feature>
<feature type="region of interest" description="Disordered" evidence="1">
    <location>
        <begin position="168"/>
        <end position="192"/>
    </location>
</feature>
<feature type="region of interest" description="Disordered" evidence="1">
    <location>
        <begin position="677"/>
        <end position="723"/>
    </location>
</feature>
<dbReference type="GeneTree" id="ENSGT00530000063607"/>
<feature type="compositionally biased region" description="Polar residues" evidence="1">
    <location>
        <begin position="1106"/>
        <end position="1116"/>
    </location>
</feature>
<dbReference type="PANTHER" id="PTHR21740:SF0">
    <property type="entry name" value="NCK-ASSOCIATED PROTEIN 5"/>
    <property type="match status" value="1"/>
</dbReference>
<feature type="compositionally biased region" description="Low complexity" evidence="1">
    <location>
        <begin position="1186"/>
        <end position="1201"/>
    </location>
</feature>
<feature type="region of interest" description="Disordered" evidence="1">
    <location>
        <begin position="768"/>
        <end position="823"/>
    </location>
</feature>
<dbReference type="InParanoid" id="A0A4W3HMG1"/>
<feature type="compositionally biased region" description="Basic and acidic residues" evidence="1">
    <location>
        <begin position="1284"/>
        <end position="1301"/>
    </location>
</feature>
<feature type="compositionally biased region" description="Polar residues" evidence="1">
    <location>
        <begin position="1132"/>
        <end position="1154"/>
    </location>
</feature>
<protein>
    <submittedName>
        <fullName evidence="3">NCK associated protein 5</fullName>
    </submittedName>
</protein>
<evidence type="ECO:0000313" key="4">
    <source>
        <dbReference type="Proteomes" id="UP000314986"/>
    </source>
</evidence>
<dbReference type="GO" id="GO:0007019">
    <property type="term" value="P:microtubule depolymerization"/>
    <property type="evidence" value="ECO:0007669"/>
    <property type="project" value="TreeGrafter"/>
</dbReference>
<dbReference type="InterPro" id="IPR032769">
    <property type="entry name" value="NCKAP5_C"/>
</dbReference>
<feature type="compositionally biased region" description="Basic and acidic residues" evidence="1">
    <location>
        <begin position="786"/>
        <end position="802"/>
    </location>
</feature>
<sequence length="1639" mass="180176">TEKRLREVTLESDHSRSQMRVFQAQFGKLSDEVESCKEPTADSEMATAEYSSGESCNTDEEEKSTLLLKRLRSLEAENSALAMENENQREQYERCLDEVANQVVQALLTQKDLREECLKLRTRVFDLEQQNRTLSVLFQQRVRLASDSLLQRLHSRIVDLSSGDLFPDVERNKSPIQSRTTEEPQQNPQSSINVLKCHSQLNLTVPSQLYPRSSCSSSELSLSSACSELSSGSFTWNDGKTCSKRSSINWEKRVSIGSSLPSNLSSPSEELPPTREKESHILEGLKRLQKRKPLLEPPNLSSKWAYKDCMNSNEGIYSLGLKYSGHSRIKDQLPFKTIDVGMCLENNKIFEYDSDSHDDVDDDCTAIITAVNEVPSKDCRSFCTKLKHSISDSLFGSDHNEKYVSGRNTHLSSREKPEKLTSFIGNMELSGKLCIGDKSPAKKLEYSSSKVDYKDVTLRLSDTEDMEVLDELQVEGNEEIDSSDFRTDLLTDKQSSISHPSLLNCKKTFLSSADKDEDHLSPCSDKKPKTFNLKKQNCQANNIVKPSLEECITVVFDAEDGQPINFNSQQTDNASVALNETSDSVPSGMPTTELEIRGLICCQKGNDARNYTVLESLECHSEQKPSEDCAINKNTVNNDSVNSDRPLLLHVPQQQKLMKPTYNAAYKTSCVSSQQTYAPQKPQFTKIPNRGKSSPQKTSKVNISDNTYLSSGPLVQEKSPLSSSPVKLSKFLKMSSTNSNQGVKSDSAIPKFSPQLLRNSKIMLKNDVGKSQASTVQGSSLLSRRQVTDHRDPPTRDKHDNSEQEDVNSPSPPPPPGRSTSLLIRPSYEHSPHVVVKTGSPIPVEITEAFLSSSLKPQGVTSTVSSCFQLAPEIQSQQFHKHRDVAEFDSGDSHQCQTSLQPIDSLQHPSPPSHGQPCSQTSVKMIKSSTCISSNQKDSPPHNTSFAKTGQLCENALASLPISSTSAGNSLKTRIPVGLKGLVKSPPILRKSSTIPGKNEKDSINISSKANVAQEKSKRVDASENIKHLELPEPISDPGKKGCLQDYVSVPVTLPAELEDEMKHCMSTADEKDLDGSEVKAFKRSISANNKPYLKPALGMNGAKARSQSFSNQSGEKSAVSVVDGPGKVRTQIITNTTERGNSLTRPNSNSAGEGSQLKPVSGSSATQSPSHSSKIADTGYSRQASHGSMSSSSSHPGSPSKLPCRTPPKGEVLQSSSKFEGNQSPPQKETRSLPLTDRLSDKKSQQLPQKGKNIMQTRCESQSSPNMTSVESLSKLQGPSKPDVVKGVKKQENPLKRSDVSNKVGNPAVSVAQPSIEEKVMMGIQENMQKVQGQEKSQISEIKQKTVPSIANWFGFRKSKLPTLNSKKSDTSKSKDEKKETKSGSGLGIKPTKLDKKRRKGNVRRTVKERLIDKKAAHQMENGSNHVSCRNMPKGNSHSSAFPSNSISIQGNYKKNCKVKADTEIQNEIHVSEGASTGNRSSCQMRTLDSGIGTFPLPDSTNRPSGRHVPKSTSSLECELSSSPGEAPHPTNIFQKAKTLEREVPSSGEGSHPGPDTISHSASDPTMTSKGLQSFQSCIPKTSRAGKCHLTFHQVLYSKLSAQCDNRLLNKRLLRFCNVRYHRQTCQHEFTKDKNGSI</sequence>
<feature type="compositionally biased region" description="Polar residues" evidence="1">
    <location>
        <begin position="893"/>
        <end position="908"/>
    </location>
</feature>
<feature type="region of interest" description="Disordered" evidence="1">
    <location>
        <begin position="33"/>
        <end position="59"/>
    </location>
</feature>
<feature type="region of interest" description="Disordered" evidence="1">
    <location>
        <begin position="1363"/>
        <end position="1403"/>
    </location>
</feature>
<organism evidence="3 4">
    <name type="scientific">Callorhinchus milii</name>
    <name type="common">Ghost shark</name>
    <dbReference type="NCBI Taxonomy" id="7868"/>
    <lineage>
        <taxon>Eukaryota</taxon>
        <taxon>Metazoa</taxon>
        <taxon>Chordata</taxon>
        <taxon>Craniata</taxon>
        <taxon>Vertebrata</taxon>
        <taxon>Chondrichthyes</taxon>
        <taxon>Holocephali</taxon>
        <taxon>Chimaeriformes</taxon>
        <taxon>Callorhinchidae</taxon>
        <taxon>Callorhinchus</taxon>
    </lineage>
</organism>
<reference evidence="3" key="4">
    <citation type="submission" date="2025-08" db="UniProtKB">
        <authorList>
            <consortium name="Ensembl"/>
        </authorList>
    </citation>
    <scope>IDENTIFICATION</scope>
</reference>
<feature type="region of interest" description="Disordered" evidence="1">
    <location>
        <begin position="888"/>
        <end position="921"/>
    </location>
</feature>
<keyword evidence="4" id="KW-1185">Reference proteome</keyword>
<gene>
    <name evidence="3" type="primary">NCKAP5</name>
</gene>
<reference evidence="3" key="5">
    <citation type="submission" date="2025-09" db="UniProtKB">
        <authorList>
            <consortium name="Ensembl"/>
        </authorList>
    </citation>
    <scope>IDENTIFICATION</scope>
</reference>
<feature type="compositionally biased region" description="Basic and acidic residues" evidence="1">
    <location>
        <begin position="1368"/>
        <end position="1383"/>
    </location>
</feature>
<feature type="compositionally biased region" description="Low complexity" evidence="1">
    <location>
        <begin position="1513"/>
        <end position="1524"/>
    </location>
</feature>
<feature type="domain" description="Nck-associated protein 5 C-terminal" evidence="2">
    <location>
        <begin position="1314"/>
        <end position="1400"/>
    </location>
</feature>
<accession>A0A4W3HMG1</accession>
<dbReference type="STRING" id="7868.ENSCMIP00000017261"/>
<dbReference type="Ensembl" id="ENSCMIT00000017599.1">
    <property type="protein sequence ID" value="ENSCMIP00000017261.1"/>
    <property type="gene ID" value="ENSCMIG00000008243.1"/>
</dbReference>
<evidence type="ECO:0000256" key="1">
    <source>
        <dbReference type="SAM" id="MobiDB-lite"/>
    </source>
</evidence>
<feature type="domain" description="Nck-associated protein 5 C-terminal" evidence="2">
    <location>
        <begin position="1413"/>
        <end position="1548"/>
    </location>
</feature>
<dbReference type="OMA" id="RRDWAQC"/>
<dbReference type="Proteomes" id="UP000314986">
    <property type="component" value="Unassembled WGS sequence"/>
</dbReference>
<feature type="region of interest" description="Disordered" evidence="1">
    <location>
        <begin position="1104"/>
        <end position="1313"/>
    </location>
</feature>
<feature type="compositionally biased region" description="Polar residues" evidence="1">
    <location>
        <begin position="1214"/>
        <end position="1228"/>
    </location>
</feature>
<feature type="compositionally biased region" description="Polar residues" evidence="1">
    <location>
        <begin position="1559"/>
        <end position="1570"/>
    </location>
</feature>
<feature type="compositionally biased region" description="Polar residues" evidence="1">
    <location>
        <begin position="174"/>
        <end position="192"/>
    </location>
</feature>
<feature type="compositionally biased region" description="Polar residues" evidence="1">
    <location>
        <begin position="769"/>
        <end position="785"/>
    </location>
</feature>
<dbReference type="GO" id="GO:0035371">
    <property type="term" value="C:microtubule plus-end"/>
    <property type="evidence" value="ECO:0007669"/>
    <property type="project" value="TreeGrafter"/>
</dbReference>
<feature type="compositionally biased region" description="Polar residues" evidence="1">
    <location>
        <begin position="1255"/>
        <end position="1278"/>
    </location>
</feature>